<accession>A0ACC1LX44</accession>
<comment type="caution">
    <text evidence="1">The sequence shown here is derived from an EMBL/GenBank/DDBJ whole genome shotgun (WGS) entry which is preliminary data.</text>
</comment>
<evidence type="ECO:0000313" key="2">
    <source>
        <dbReference type="Proteomes" id="UP001139981"/>
    </source>
</evidence>
<dbReference type="EMBL" id="JANBVB010001862">
    <property type="protein sequence ID" value="KAJ2889387.1"/>
    <property type="molecule type" value="Genomic_DNA"/>
</dbReference>
<keyword evidence="2" id="KW-1185">Reference proteome</keyword>
<organism evidence="1 2">
    <name type="scientific">Coemansia aciculifera</name>
    <dbReference type="NCBI Taxonomy" id="417176"/>
    <lineage>
        <taxon>Eukaryota</taxon>
        <taxon>Fungi</taxon>
        <taxon>Fungi incertae sedis</taxon>
        <taxon>Zoopagomycota</taxon>
        <taxon>Kickxellomycotina</taxon>
        <taxon>Kickxellomycetes</taxon>
        <taxon>Kickxellales</taxon>
        <taxon>Kickxellaceae</taxon>
        <taxon>Coemansia</taxon>
    </lineage>
</organism>
<sequence>MRFAITLGLFTVLAAHVCADNADGTPANFVWLSNEAYVHSRKGNDIYKYEDYESGDCVNVRKIFDTSDTSIFTRGMAVKLCANRNCKGCFQTTEKTAEDADPILVTHAIRSFYVVDNDES</sequence>
<name>A0ACC1LX44_9FUNG</name>
<proteinExistence type="predicted"/>
<protein>
    <submittedName>
        <fullName evidence="1">Uncharacterized protein</fullName>
    </submittedName>
</protein>
<gene>
    <name evidence="1" type="ORF">IWW38_004743</name>
</gene>
<evidence type="ECO:0000313" key="1">
    <source>
        <dbReference type="EMBL" id="KAJ2889387.1"/>
    </source>
</evidence>
<reference evidence="1" key="1">
    <citation type="submission" date="2022-07" db="EMBL/GenBank/DDBJ databases">
        <title>Phylogenomic reconstructions and comparative analyses of Kickxellomycotina fungi.</title>
        <authorList>
            <person name="Reynolds N.K."/>
            <person name="Stajich J.E."/>
            <person name="Barry K."/>
            <person name="Grigoriev I.V."/>
            <person name="Crous P."/>
            <person name="Smith M.E."/>
        </authorList>
    </citation>
    <scope>NUCLEOTIDE SEQUENCE</scope>
    <source>
        <strain evidence="1">CBS 190363</strain>
    </source>
</reference>
<dbReference type="Proteomes" id="UP001139981">
    <property type="component" value="Unassembled WGS sequence"/>
</dbReference>